<dbReference type="Gene3D" id="1.10.443.10">
    <property type="entry name" value="Intergrase catalytic core"/>
    <property type="match status" value="1"/>
</dbReference>
<sequence length="406" mass="46990">MRIEELCREVVNAKLEAGYLESNVWTSYSEFYSPLISFCRNCGGEEFSPEIIARYREYSYERMERGEIKEHRYRAIMAGVRQLVEFNETGKLYWEAQAKESKFPVSEYYSGLLEQFLKSEQFHKNTRGDVIWASKRYFSWLMAEGFETLDNVGVVQIQKYLCECHDHLKETSIHNILLYLKKLYRFLKDSGYSDHDYKELLSMKICRESKVLPAAAPEDVNAVLNVLDMGTVTGRRDYAIILLGWVMGLRAVDIIRLKLTDIDWKKGEIRVLQRKTSVPVILPLTKDVGEALQEYILNWRPKCDCQEIFLRARPPFRPFKDAVCIGDQYDVYCYRAGIKRMPFDGKGFHSLRRAVGKNMITSGVSVNTVSQVLGHTAMNSAKKYISLDAKNLKECALDFNGIEVSR</sequence>
<evidence type="ECO:0000313" key="10">
    <source>
        <dbReference type="Proteomes" id="UP001600943"/>
    </source>
</evidence>
<dbReference type="InterPro" id="IPR011010">
    <property type="entry name" value="DNA_brk_join_enz"/>
</dbReference>
<evidence type="ECO:0000256" key="3">
    <source>
        <dbReference type="ARBA" id="ARBA00022908"/>
    </source>
</evidence>
<evidence type="ECO:0000256" key="1">
    <source>
        <dbReference type="ARBA" id="ARBA00003283"/>
    </source>
</evidence>
<keyword evidence="3" id="KW-0229">DNA integration</keyword>
<gene>
    <name evidence="9" type="ORF">K040078D81_41910</name>
</gene>
<evidence type="ECO:0000313" key="9">
    <source>
        <dbReference type="EMBL" id="GAA6410074.1"/>
    </source>
</evidence>
<evidence type="ECO:0000256" key="2">
    <source>
        <dbReference type="ARBA" id="ARBA00008857"/>
    </source>
</evidence>
<comment type="caution">
    <text evidence="9">The sequence shown here is derived from an EMBL/GenBank/DDBJ whole genome shotgun (WGS) entry which is preliminary data.</text>
</comment>
<evidence type="ECO:0000256" key="4">
    <source>
        <dbReference type="ARBA" id="ARBA00023125"/>
    </source>
</evidence>
<dbReference type="Proteomes" id="UP001600943">
    <property type="component" value="Unassembled WGS sequence"/>
</dbReference>
<dbReference type="InterPro" id="IPR050090">
    <property type="entry name" value="Tyrosine_recombinase_XerCD"/>
</dbReference>
<accession>A0ABQ0BF79</accession>
<comment type="function">
    <text evidence="1">Site-specific tyrosine recombinase, which acts by catalyzing the cutting and rejoining of the recombining DNA molecules.</text>
</comment>
<dbReference type="RefSeq" id="WP_390408239.1">
    <property type="nucleotide sequence ID" value="NZ_BAABYW010000001.1"/>
</dbReference>
<evidence type="ECO:0000256" key="6">
    <source>
        <dbReference type="PROSITE-ProRule" id="PRU01248"/>
    </source>
</evidence>
<dbReference type="Gene3D" id="1.10.150.130">
    <property type="match status" value="1"/>
</dbReference>
<evidence type="ECO:0000259" key="8">
    <source>
        <dbReference type="PROSITE" id="PS51900"/>
    </source>
</evidence>
<dbReference type="PANTHER" id="PTHR30349">
    <property type="entry name" value="PHAGE INTEGRASE-RELATED"/>
    <property type="match status" value="1"/>
</dbReference>
<dbReference type="PROSITE" id="PS51900">
    <property type="entry name" value="CB"/>
    <property type="match status" value="1"/>
</dbReference>
<evidence type="ECO:0000256" key="5">
    <source>
        <dbReference type="ARBA" id="ARBA00023172"/>
    </source>
</evidence>
<dbReference type="InterPro" id="IPR002104">
    <property type="entry name" value="Integrase_catalytic"/>
</dbReference>
<keyword evidence="4 6" id="KW-0238">DNA-binding</keyword>
<keyword evidence="5" id="KW-0233">DNA recombination</keyword>
<dbReference type="CDD" id="cd01188">
    <property type="entry name" value="INT_RitA_C_like"/>
    <property type="match status" value="1"/>
</dbReference>
<comment type="similarity">
    <text evidence="2">Belongs to the 'phage' integrase family.</text>
</comment>
<keyword evidence="10" id="KW-1185">Reference proteome</keyword>
<proteinExistence type="inferred from homology"/>
<dbReference type="PANTHER" id="PTHR30349:SF81">
    <property type="entry name" value="TYROSINE RECOMBINASE XERC"/>
    <property type="match status" value="1"/>
</dbReference>
<evidence type="ECO:0000259" key="7">
    <source>
        <dbReference type="PROSITE" id="PS51898"/>
    </source>
</evidence>
<dbReference type="Pfam" id="PF00589">
    <property type="entry name" value="Phage_integrase"/>
    <property type="match status" value="1"/>
</dbReference>
<dbReference type="PROSITE" id="PS51898">
    <property type="entry name" value="TYR_RECOMBINASE"/>
    <property type="match status" value="1"/>
</dbReference>
<protein>
    <submittedName>
        <fullName evidence="9">Site-specific integrase</fullName>
    </submittedName>
</protein>
<dbReference type="EMBL" id="BAABYW010000001">
    <property type="protein sequence ID" value="GAA6410074.1"/>
    <property type="molecule type" value="Genomic_DNA"/>
</dbReference>
<dbReference type="InterPro" id="IPR044068">
    <property type="entry name" value="CB"/>
</dbReference>
<dbReference type="InterPro" id="IPR004107">
    <property type="entry name" value="Integrase_SAM-like_N"/>
</dbReference>
<dbReference type="Pfam" id="PF02899">
    <property type="entry name" value="Phage_int_SAM_1"/>
    <property type="match status" value="1"/>
</dbReference>
<feature type="domain" description="Tyr recombinase" evidence="7">
    <location>
        <begin position="210"/>
        <end position="397"/>
    </location>
</feature>
<dbReference type="InterPro" id="IPR010998">
    <property type="entry name" value="Integrase_recombinase_N"/>
</dbReference>
<dbReference type="SUPFAM" id="SSF56349">
    <property type="entry name" value="DNA breaking-rejoining enzymes"/>
    <property type="match status" value="1"/>
</dbReference>
<name>A0ABQ0BF79_9FIRM</name>
<reference evidence="9 10" key="1">
    <citation type="submission" date="2024-04" db="EMBL/GenBank/DDBJ databases">
        <title>Defined microbial consortia suppress multidrug-resistant proinflammatory Enterobacteriaceae via ecological control.</title>
        <authorList>
            <person name="Furuichi M."/>
            <person name="Kawaguchi T."/>
            <person name="Pust M."/>
            <person name="Yasuma K."/>
            <person name="Plichta D."/>
            <person name="Hasegawa N."/>
            <person name="Ohya T."/>
            <person name="Bhattarai S."/>
            <person name="Sasajima S."/>
            <person name="Aoto Y."/>
            <person name="Tuganbaev T."/>
            <person name="Yaginuma M."/>
            <person name="Ueda M."/>
            <person name="Okahashi N."/>
            <person name="Amafuji K."/>
            <person name="Kiridooshi Y."/>
            <person name="Sugita K."/>
            <person name="Strazar M."/>
            <person name="Skelly A."/>
            <person name="Suda W."/>
            <person name="Hattori M."/>
            <person name="Nakamoto N."/>
            <person name="Caballero S."/>
            <person name="Norman J."/>
            <person name="Olle B."/>
            <person name="Tanoue T."/>
            <person name="Arita M."/>
            <person name="Bucci V."/>
            <person name="Atarashi K."/>
            <person name="Xavier R."/>
            <person name="Honda K."/>
        </authorList>
    </citation>
    <scope>NUCLEOTIDE SEQUENCE [LARGE SCALE GENOMIC DNA]</scope>
    <source>
        <strain evidence="10">k04-0078-D8-1</strain>
    </source>
</reference>
<organism evidence="9 10">
    <name type="scientific">Blautia hominis</name>
    <dbReference type="NCBI Taxonomy" id="2025493"/>
    <lineage>
        <taxon>Bacteria</taxon>
        <taxon>Bacillati</taxon>
        <taxon>Bacillota</taxon>
        <taxon>Clostridia</taxon>
        <taxon>Lachnospirales</taxon>
        <taxon>Lachnospiraceae</taxon>
        <taxon>Blautia</taxon>
    </lineage>
</organism>
<dbReference type="InterPro" id="IPR013762">
    <property type="entry name" value="Integrase-like_cat_sf"/>
</dbReference>
<feature type="domain" description="Core-binding (CB)" evidence="8">
    <location>
        <begin position="107"/>
        <end position="188"/>
    </location>
</feature>